<gene>
    <name evidence="11" type="ORF">LSINAPIS_LOCUS8563</name>
</gene>
<dbReference type="AlphaFoldDB" id="A0A5E4QJS4"/>
<dbReference type="GO" id="GO:0005789">
    <property type="term" value="C:endoplasmic reticulum membrane"/>
    <property type="evidence" value="ECO:0007669"/>
    <property type="project" value="TreeGrafter"/>
</dbReference>
<keyword evidence="8 10" id="KW-0472">Membrane</keyword>
<keyword evidence="5 10" id="KW-0276">Fatty acid metabolism</keyword>
<dbReference type="GO" id="GO:0030148">
    <property type="term" value="P:sphingolipid biosynthetic process"/>
    <property type="evidence" value="ECO:0007669"/>
    <property type="project" value="TreeGrafter"/>
</dbReference>
<evidence type="ECO:0000256" key="3">
    <source>
        <dbReference type="ARBA" id="ARBA00022679"/>
    </source>
</evidence>
<evidence type="ECO:0000256" key="1">
    <source>
        <dbReference type="ARBA" id="ARBA00004141"/>
    </source>
</evidence>
<keyword evidence="12" id="KW-1185">Reference proteome</keyword>
<keyword evidence="2 10" id="KW-0444">Lipid biosynthesis</keyword>
<evidence type="ECO:0000256" key="10">
    <source>
        <dbReference type="RuleBase" id="RU361115"/>
    </source>
</evidence>
<keyword evidence="3 10" id="KW-0808">Transferase</keyword>
<evidence type="ECO:0000256" key="8">
    <source>
        <dbReference type="ARBA" id="ARBA00023136"/>
    </source>
</evidence>
<protein>
    <recommendedName>
        <fullName evidence="10">Elongation of very long chain fatty acids protein</fullName>
        <ecNumber evidence="10">2.3.1.199</ecNumber>
    </recommendedName>
    <alternativeName>
        <fullName evidence="10">Very-long-chain 3-oxoacyl-CoA synthase</fullName>
    </alternativeName>
</protein>
<evidence type="ECO:0000256" key="6">
    <source>
        <dbReference type="ARBA" id="ARBA00022989"/>
    </source>
</evidence>
<dbReference type="GO" id="GO:0042761">
    <property type="term" value="P:very long-chain fatty acid biosynthetic process"/>
    <property type="evidence" value="ECO:0007669"/>
    <property type="project" value="TreeGrafter"/>
</dbReference>
<dbReference type="PANTHER" id="PTHR11157:SF69">
    <property type="entry name" value="ELONGATION OF VERY LONG CHAIN FATTY ACIDS PROTEIN 7"/>
    <property type="match status" value="1"/>
</dbReference>
<dbReference type="PANTHER" id="PTHR11157">
    <property type="entry name" value="FATTY ACID ACYL TRANSFERASE-RELATED"/>
    <property type="match status" value="1"/>
</dbReference>
<dbReference type="InterPro" id="IPR002076">
    <property type="entry name" value="ELO_fam"/>
</dbReference>
<evidence type="ECO:0000313" key="11">
    <source>
        <dbReference type="EMBL" id="VVC97237.1"/>
    </source>
</evidence>
<comment type="catalytic activity">
    <reaction evidence="10">
        <text>a very-long-chain acyl-CoA + malonyl-CoA + H(+) = a very-long-chain 3-oxoacyl-CoA + CO2 + CoA</text>
        <dbReference type="Rhea" id="RHEA:32727"/>
        <dbReference type="ChEBI" id="CHEBI:15378"/>
        <dbReference type="ChEBI" id="CHEBI:16526"/>
        <dbReference type="ChEBI" id="CHEBI:57287"/>
        <dbReference type="ChEBI" id="CHEBI:57384"/>
        <dbReference type="ChEBI" id="CHEBI:90725"/>
        <dbReference type="ChEBI" id="CHEBI:90736"/>
        <dbReference type="EC" id="2.3.1.199"/>
    </reaction>
</comment>
<keyword evidence="7 10" id="KW-0443">Lipid metabolism</keyword>
<proteinExistence type="inferred from homology"/>
<evidence type="ECO:0000256" key="5">
    <source>
        <dbReference type="ARBA" id="ARBA00022832"/>
    </source>
</evidence>
<feature type="transmembrane region" description="Helical" evidence="10">
    <location>
        <begin position="27"/>
        <end position="44"/>
    </location>
</feature>
<name>A0A5E4QJS4_9NEOP</name>
<comment type="similarity">
    <text evidence="10">Belongs to the ELO family.</text>
</comment>
<evidence type="ECO:0000256" key="9">
    <source>
        <dbReference type="ARBA" id="ARBA00023160"/>
    </source>
</evidence>
<evidence type="ECO:0000256" key="7">
    <source>
        <dbReference type="ARBA" id="ARBA00023098"/>
    </source>
</evidence>
<comment type="caution">
    <text evidence="10">Lacks conserved residue(s) required for the propagation of feature annotation.</text>
</comment>
<accession>A0A5E4QJS4</accession>
<dbReference type="EC" id="2.3.1.199" evidence="10"/>
<dbReference type="Pfam" id="PF01151">
    <property type="entry name" value="ELO"/>
    <property type="match status" value="2"/>
</dbReference>
<evidence type="ECO:0000313" key="12">
    <source>
        <dbReference type="Proteomes" id="UP000324832"/>
    </source>
</evidence>
<sequence>MSSGQLKVVVLGPGFMKNRKPYDLQKVLIWYNLFQVIFSAWLFYESIVSGWFTSHSFRCQPVDYSNSPHAMRTVRGCWWYYFSKFTEFFDTNCAIRGHSTFFGMLNTFVHILMYSYYLLAALGPNVQKYLWWKKYLTAIQMRSKISGNANILKLLQI</sequence>
<dbReference type="GO" id="GO:0019367">
    <property type="term" value="P:fatty acid elongation, saturated fatty acid"/>
    <property type="evidence" value="ECO:0007669"/>
    <property type="project" value="TreeGrafter"/>
</dbReference>
<keyword evidence="4 10" id="KW-0812">Transmembrane</keyword>
<keyword evidence="9 10" id="KW-0275">Fatty acid biosynthesis</keyword>
<dbReference type="Proteomes" id="UP000324832">
    <property type="component" value="Unassembled WGS sequence"/>
</dbReference>
<keyword evidence="6 10" id="KW-1133">Transmembrane helix</keyword>
<evidence type="ECO:0000256" key="4">
    <source>
        <dbReference type="ARBA" id="ARBA00022692"/>
    </source>
</evidence>
<dbReference type="GO" id="GO:0009922">
    <property type="term" value="F:fatty acid elongase activity"/>
    <property type="evidence" value="ECO:0007669"/>
    <property type="project" value="UniProtKB-EC"/>
</dbReference>
<dbReference type="EMBL" id="FZQP02003101">
    <property type="protein sequence ID" value="VVC97237.1"/>
    <property type="molecule type" value="Genomic_DNA"/>
</dbReference>
<reference evidence="11 12" key="1">
    <citation type="submission" date="2017-07" db="EMBL/GenBank/DDBJ databases">
        <authorList>
            <person name="Talla V."/>
            <person name="Backstrom N."/>
        </authorList>
    </citation>
    <scope>NUCLEOTIDE SEQUENCE [LARGE SCALE GENOMIC DNA]</scope>
</reference>
<feature type="transmembrane region" description="Helical" evidence="10">
    <location>
        <begin position="108"/>
        <end position="126"/>
    </location>
</feature>
<organism evidence="11 12">
    <name type="scientific">Leptidea sinapis</name>
    <dbReference type="NCBI Taxonomy" id="189913"/>
    <lineage>
        <taxon>Eukaryota</taxon>
        <taxon>Metazoa</taxon>
        <taxon>Ecdysozoa</taxon>
        <taxon>Arthropoda</taxon>
        <taxon>Hexapoda</taxon>
        <taxon>Insecta</taxon>
        <taxon>Pterygota</taxon>
        <taxon>Neoptera</taxon>
        <taxon>Endopterygota</taxon>
        <taxon>Lepidoptera</taxon>
        <taxon>Glossata</taxon>
        <taxon>Ditrysia</taxon>
        <taxon>Papilionoidea</taxon>
        <taxon>Pieridae</taxon>
        <taxon>Dismorphiinae</taxon>
        <taxon>Leptidea</taxon>
    </lineage>
</organism>
<dbReference type="GO" id="GO:0034625">
    <property type="term" value="P:fatty acid elongation, monounsaturated fatty acid"/>
    <property type="evidence" value="ECO:0007669"/>
    <property type="project" value="TreeGrafter"/>
</dbReference>
<dbReference type="GO" id="GO:0034626">
    <property type="term" value="P:fatty acid elongation, polyunsaturated fatty acid"/>
    <property type="evidence" value="ECO:0007669"/>
    <property type="project" value="TreeGrafter"/>
</dbReference>
<comment type="subcellular location">
    <subcellularLocation>
        <location evidence="1">Membrane</location>
        <topology evidence="1">Multi-pass membrane protein</topology>
    </subcellularLocation>
</comment>
<evidence type="ECO:0000256" key="2">
    <source>
        <dbReference type="ARBA" id="ARBA00022516"/>
    </source>
</evidence>